<dbReference type="GO" id="GO:0004650">
    <property type="term" value="F:polygalacturonase activity"/>
    <property type="evidence" value="ECO:0007669"/>
    <property type="project" value="InterPro"/>
</dbReference>
<dbReference type="SUPFAM" id="SSF51126">
    <property type="entry name" value="Pectin lyase-like"/>
    <property type="match status" value="2"/>
</dbReference>
<feature type="domain" description="Rhamnogalacturonase A/B/Epimerase-like pectate lyase" evidence="2">
    <location>
        <begin position="564"/>
        <end position="622"/>
    </location>
</feature>
<proteinExistence type="predicted"/>
<keyword evidence="4" id="KW-1185">Reference proteome</keyword>
<evidence type="ECO:0000313" key="3">
    <source>
        <dbReference type="EMBL" id="EHK19034.1"/>
    </source>
</evidence>
<dbReference type="AlphaFoldDB" id="G9N2S7"/>
<dbReference type="Proteomes" id="UP000007115">
    <property type="component" value="Unassembled WGS sequence"/>
</dbReference>
<keyword evidence="3" id="KW-0378">Hydrolase</keyword>
<evidence type="ECO:0000256" key="1">
    <source>
        <dbReference type="SAM" id="SignalP"/>
    </source>
</evidence>
<organism evidence="3 4">
    <name type="scientific">Hypocrea virens (strain Gv29-8 / FGSC 10586)</name>
    <name type="common">Gliocladium virens</name>
    <name type="synonym">Trichoderma virens</name>
    <dbReference type="NCBI Taxonomy" id="413071"/>
    <lineage>
        <taxon>Eukaryota</taxon>
        <taxon>Fungi</taxon>
        <taxon>Dikarya</taxon>
        <taxon>Ascomycota</taxon>
        <taxon>Pezizomycotina</taxon>
        <taxon>Sordariomycetes</taxon>
        <taxon>Hypocreomycetidae</taxon>
        <taxon>Hypocreales</taxon>
        <taxon>Hypocreaceae</taxon>
        <taxon>Trichoderma</taxon>
    </lineage>
</organism>
<dbReference type="InterPro" id="IPR024535">
    <property type="entry name" value="RHGA/B-epi-like_pectate_lyase"/>
</dbReference>
<dbReference type="STRING" id="413071.G9N2S7"/>
<name>G9N2S7_HYPVG</name>
<keyword evidence="1" id="KW-0732">Signal</keyword>
<protein>
    <submittedName>
        <fullName evidence="3">Glycoside hydrolase family 55 protein</fullName>
    </submittedName>
</protein>
<dbReference type="GeneID" id="25786871"/>
<dbReference type="FunFam" id="2.160.20.10:FF:000049">
    <property type="entry name" value="Putative exo-beta-1,3-glucanase"/>
    <property type="match status" value="1"/>
</dbReference>
<dbReference type="Pfam" id="PF12708">
    <property type="entry name" value="Pect-lyase_RHGA_epim"/>
    <property type="match status" value="2"/>
</dbReference>
<dbReference type="PANTHER" id="PTHR33928">
    <property type="entry name" value="POLYGALACTURONASE QRT3"/>
    <property type="match status" value="1"/>
</dbReference>
<feature type="chain" id="PRO_5003524495" evidence="1">
    <location>
        <begin position="24"/>
        <end position="925"/>
    </location>
</feature>
<dbReference type="CDD" id="cd23668">
    <property type="entry name" value="GH55_beta13glucanase-like"/>
    <property type="match status" value="1"/>
</dbReference>
<dbReference type="InterPro" id="IPR039279">
    <property type="entry name" value="QRT3-like"/>
</dbReference>
<dbReference type="InParanoid" id="G9N2S7"/>
<evidence type="ECO:0000259" key="2">
    <source>
        <dbReference type="Pfam" id="PF12708"/>
    </source>
</evidence>
<dbReference type="EMBL" id="ABDF02000085">
    <property type="protein sequence ID" value="EHK19034.1"/>
    <property type="molecule type" value="Genomic_DNA"/>
</dbReference>
<dbReference type="InterPro" id="IPR011050">
    <property type="entry name" value="Pectin_lyase_fold/virulence"/>
</dbReference>
<dbReference type="OMA" id="MGMYTEN"/>
<reference evidence="3 4" key="1">
    <citation type="journal article" date="2011" name="Genome Biol.">
        <title>Comparative genome sequence analysis underscores mycoparasitism as the ancestral life style of Trichoderma.</title>
        <authorList>
            <person name="Kubicek C.P."/>
            <person name="Herrera-Estrella A."/>
            <person name="Seidl-Seiboth V."/>
            <person name="Martinez D.A."/>
            <person name="Druzhinina I.S."/>
            <person name="Thon M."/>
            <person name="Zeilinger S."/>
            <person name="Casas-Flores S."/>
            <person name="Horwitz B.A."/>
            <person name="Mukherjee P.K."/>
            <person name="Mukherjee M."/>
            <person name="Kredics L."/>
            <person name="Alcaraz L.D."/>
            <person name="Aerts A."/>
            <person name="Antal Z."/>
            <person name="Atanasova L."/>
            <person name="Cervantes-Badillo M.G."/>
            <person name="Challacombe J."/>
            <person name="Chertkov O."/>
            <person name="McCluskey K."/>
            <person name="Coulpier F."/>
            <person name="Deshpande N."/>
            <person name="von Doehren H."/>
            <person name="Ebbole D.J."/>
            <person name="Esquivel-Naranjo E.U."/>
            <person name="Fekete E."/>
            <person name="Flipphi M."/>
            <person name="Glaser F."/>
            <person name="Gomez-Rodriguez E.Y."/>
            <person name="Gruber S."/>
            <person name="Han C."/>
            <person name="Henrissat B."/>
            <person name="Hermosa R."/>
            <person name="Hernandez-Onate M."/>
            <person name="Karaffa L."/>
            <person name="Kosti I."/>
            <person name="Le Crom S."/>
            <person name="Lindquist E."/>
            <person name="Lucas S."/>
            <person name="Luebeck M."/>
            <person name="Luebeck P.S."/>
            <person name="Margeot A."/>
            <person name="Metz B."/>
            <person name="Misra M."/>
            <person name="Nevalainen H."/>
            <person name="Omann M."/>
            <person name="Packer N."/>
            <person name="Perrone G."/>
            <person name="Uresti-Rivera E.E."/>
            <person name="Salamov A."/>
            <person name="Schmoll M."/>
            <person name="Seiboth B."/>
            <person name="Shapiro H."/>
            <person name="Sukno S."/>
            <person name="Tamayo-Ramos J.A."/>
            <person name="Tisch D."/>
            <person name="Wiest A."/>
            <person name="Wilkinson H.H."/>
            <person name="Zhang M."/>
            <person name="Coutinho P.M."/>
            <person name="Kenerley C.M."/>
            <person name="Monte E."/>
            <person name="Baker S.E."/>
            <person name="Grigoriev I.V."/>
        </authorList>
    </citation>
    <scope>NUCLEOTIDE SEQUENCE [LARGE SCALE GENOMIC DNA]</scope>
    <source>
        <strain evidence="4">Gv29-8 / FGSC 10586</strain>
    </source>
</reference>
<dbReference type="RefSeq" id="XP_013953227.1">
    <property type="nucleotide sequence ID" value="XM_014097752.1"/>
</dbReference>
<dbReference type="PANTHER" id="PTHR33928:SF2">
    <property type="entry name" value="PECTATE LYASE SUPERFAMILY PROTEIN DOMAIN-CONTAINING PROTEIN-RELATED"/>
    <property type="match status" value="1"/>
</dbReference>
<dbReference type="InterPro" id="IPR012334">
    <property type="entry name" value="Pectin_lyas_fold"/>
</dbReference>
<comment type="caution">
    <text evidence="3">The sequence shown here is derived from an EMBL/GenBank/DDBJ whole genome shotgun (WGS) entry which is preliminary data.</text>
</comment>
<accession>G9N2S7</accession>
<dbReference type="Gene3D" id="2.160.20.10">
    <property type="entry name" value="Single-stranded right-handed beta-helix, Pectin lyase-like"/>
    <property type="match status" value="2"/>
</dbReference>
<sequence>MALSRHKALILCTVFIYVMAVLGKASLVDTEQPVYFQHQRRALANPPIPASSQRLQNASSVNAAENLVTAAIVKQGAYNKHRVANPRRNAYKSKTSSSAAHLIELDAQGPAAPNLTDELRAAAALLAERDAAEQLANGTLHKSYAQFAKLPRPFLNIYNDDENKKSRSLLEDRATSNSSYWVAQLSENGRPSMGYDTSYPVYRDVTNPMFGGGAKGDGVTDDTAAINAAIAYGGNCGENCLSSSVKGTLIYFPPGTYLISTPINAYYYSQLVGDANDIPIIKTSASFIGLGAIQSDVYIPNDNGNEWYVEQSNFYRQVRNFVIDISDTTTANAAGLHWQVGQATSVTNVAISASQASGDGNTQMGMYTENGSGGFMSDVTIVGGAYGIYGGNQQYTVRNFQIIEQTTACICLIWDWGWTWSGLYLSTAPIGISLINPQGSAGGGAITGSTYVMDSQFFDLTVGLDAAFNKTILESSIITLDNIDLNAVQTVVTYANGDVLEGIPTTGIDFVVIGNVENDGSNFGQFEASVPDRPSGLVNSVIYDRPLYYTKSRPQYETLSSSSIISVKDHGAVGDGVTDDTAAINSALALATTENLIYFPAGSYIVTSTIIVPAHTRMTGSVWSQLVASGSYFADAASPKVMLQVGNSGDVGTVEISDMLFTSIGPLPGLILVEWNVQAASQGSVGIWDAHFRIGGAYGTKLQVAQCPASSPIQAGCIAAAMMLHITPEANGYFENVWAWVADHDIDDAQNTQITVAVARGILIESSGPNWLYGTASEHSILYQYNFANTSNTFAGMIQTESPYYQFTEATESPGPFNSSVGMYSGDPIFPDSTCNGTALLCNFAWAVLMQGTTNLTIAGAGLYSWYDNYIETCVDTQNCQQRLVYDDGNNGGLHLWNLVTIGSVEMISDYSGDAILAKPNTQAS</sequence>
<dbReference type="eggNOG" id="ENOG502SK24">
    <property type="taxonomic scope" value="Eukaryota"/>
</dbReference>
<feature type="signal peptide" evidence="1">
    <location>
        <begin position="1"/>
        <end position="23"/>
    </location>
</feature>
<dbReference type="OrthoDB" id="4860575at2759"/>
<dbReference type="VEuPathDB" id="FungiDB:TRIVIDRAFT_112102"/>
<feature type="domain" description="Rhamnogalacturonase A/B/Epimerase-like pectate lyase" evidence="2">
    <location>
        <begin position="213"/>
        <end position="432"/>
    </location>
</feature>
<feature type="non-terminal residue" evidence="3">
    <location>
        <position position="925"/>
    </location>
</feature>
<evidence type="ECO:0000313" key="4">
    <source>
        <dbReference type="Proteomes" id="UP000007115"/>
    </source>
</evidence>
<dbReference type="HOGENOM" id="CLU_002540_2_0_1"/>
<gene>
    <name evidence="3" type="ORF">TRIVIDRAFT_112102</name>
</gene>